<dbReference type="EMBL" id="FXAZ01000002">
    <property type="protein sequence ID" value="SMG36409.1"/>
    <property type="molecule type" value="Genomic_DNA"/>
</dbReference>
<proteinExistence type="predicted"/>
<organism evidence="1 2">
    <name type="scientific">Paenibacillus aquistagni</name>
    <dbReference type="NCBI Taxonomy" id="1852522"/>
    <lineage>
        <taxon>Bacteria</taxon>
        <taxon>Bacillati</taxon>
        <taxon>Bacillota</taxon>
        <taxon>Bacilli</taxon>
        <taxon>Bacillales</taxon>
        <taxon>Paenibacillaceae</taxon>
        <taxon>Paenibacillus</taxon>
    </lineage>
</organism>
<name>A0A1X7K6T8_9BACL</name>
<accession>A0A1X7K6T8</accession>
<keyword evidence="2" id="KW-1185">Reference proteome</keyword>
<evidence type="ECO:0000313" key="2">
    <source>
        <dbReference type="Proteomes" id="UP000193834"/>
    </source>
</evidence>
<dbReference type="AlphaFoldDB" id="A0A1X7K6T8"/>
<evidence type="ECO:0000313" key="1">
    <source>
        <dbReference type="EMBL" id="SMG36409.1"/>
    </source>
</evidence>
<dbReference type="Proteomes" id="UP000193834">
    <property type="component" value="Unassembled WGS sequence"/>
</dbReference>
<dbReference type="OrthoDB" id="2595973at2"/>
<dbReference type="RefSeq" id="WP_085494315.1">
    <property type="nucleotide sequence ID" value="NZ_FXAZ01000002.1"/>
</dbReference>
<dbReference type="STRING" id="1852522.SAMN06295960_2110"/>
<protein>
    <submittedName>
        <fullName evidence="1">Uncharacterized protein</fullName>
    </submittedName>
</protein>
<gene>
    <name evidence="1" type="ORF">SAMN06295960_2110</name>
</gene>
<sequence>MSTTTAAKRWESKSTRLLRQFARETGGSFRAASFKGFKYTPQAALLDLERGQGELNVQVVNSSNQNSGSQECIVITYEFRPRRKLKFYLIPKKKLVLHFFDHDYRETTMPNNVLGKLFKAGSSHPSIMRAVLKHEPLADDLIMHPVADIRLKIKEHGAQLTYKELVKKPDTEMLQARVDVVKHVIEALFEQSVVYEGK</sequence>
<reference evidence="1 2" key="1">
    <citation type="submission" date="2017-04" db="EMBL/GenBank/DDBJ databases">
        <authorList>
            <person name="Afonso C.L."/>
            <person name="Miller P.J."/>
            <person name="Scott M.A."/>
            <person name="Spackman E."/>
            <person name="Goraichik I."/>
            <person name="Dimitrov K.M."/>
            <person name="Suarez D.L."/>
            <person name="Swayne D.E."/>
        </authorList>
    </citation>
    <scope>NUCLEOTIDE SEQUENCE [LARGE SCALE GENOMIC DNA]</scope>
    <source>
        <strain evidence="1 2">11</strain>
    </source>
</reference>